<dbReference type="PANTHER" id="PTHR33463">
    <property type="entry name" value="NB-ARC DOMAIN-CONTAINING PROTEIN-RELATED"/>
    <property type="match status" value="1"/>
</dbReference>
<dbReference type="Gene3D" id="1.10.10.10">
    <property type="entry name" value="Winged helix-like DNA-binding domain superfamily/Winged helix DNA-binding domain"/>
    <property type="match status" value="1"/>
</dbReference>
<dbReference type="InterPro" id="IPR036388">
    <property type="entry name" value="WH-like_DNA-bd_sf"/>
</dbReference>
<dbReference type="EMBL" id="JACBKZ010000009">
    <property type="protein sequence ID" value="KAF5942320.1"/>
    <property type="molecule type" value="Genomic_DNA"/>
</dbReference>
<dbReference type="GO" id="GO:0006952">
    <property type="term" value="P:defense response"/>
    <property type="evidence" value="ECO:0007669"/>
    <property type="project" value="UniProtKB-KW"/>
</dbReference>
<dbReference type="Gene3D" id="3.80.10.10">
    <property type="entry name" value="Ribonuclease Inhibitor"/>
    <property type="match status" value="1"/>
</dbReference>
<keyword evidence="2" id="KW-0611">Plant defense</keyword>
<name>A0A7J7GNR0_CAMSI</name>
<dbReference type="Proteomes" id="UP000593564">
    <property type="component" value="Unassembled WGS sequence"/>
</dbReference>
<dbReference type="InterPro" id="IPR032675">
    <property type="entry name" value="LRR_dom_sf"/>
</dbReference>
<evidence type="ECO:0008006" key="5">
    <source>
        <dbReference type="Google" id="ProtNLM"/>
    </source>
</evidence>
<reference evidence="3 4" key="2">
    <citation type="submission" date="2020-07" db="EMBL/GenBank/DDBJ databases">
        <title>Genome assembly of wild tea tree DASZ reveals pedigree and selection history of tea varieties.</title>
        <authorList>
            <person name="Zhang W."/>
        </authorList>
    </citation>
    <scope>NUCLEOTIDE SEQUENCE [LARGE SCALE GENOMIC DNA]</scope>
    <source>
        <strain evidence="4">cv. G240</strain>
        <tissue evidence="3">Leaf</tissue>
    </source>
</reference>
<proteinExistence type="predicted"/>
<sequence length="232" mass="26749">MRNSEDQWVDGLNNFRNRPDMKHKGMWELYKLLSFCYNNLNSEQKNCFRYGALYSEDSDIPIDCLLECWAGECFLGSDDADEYHINGHSILEHLKNISLIDNELETLPDRPDCSVLSTLFLRKNLSLKTIPALFFEYIETLTVLDQCYTGILSLPQPISKLINLKVFYLKDCIYLTELPSQLEGLQHLKVLDFRGSGYHLLNNFSRVASSCKVISKLFALKELIIDVKAPHN</sequence>
<evidence type="ECO:0000256" key="1">
    <source>
        <dbReference type="ARBA" id="ARBA00022614"/>
    </source>
</evidence>
<dbReference type="SUPFAM" id="SSF52058">
    <property type="entry name" value="L domain-like"/>
    <property type="match status" value="1"/>
</dbReference>
<comment type="caution">
    <text evidence="3">The sequence shown here is derived from an EMBL/GenBank/DDBJ whole genome shotgun (WGS) entry which is preliminary data.</text>
</comment>
<gene>
    <name evidence="3" type="ORF">HYC85_019962</name>
</gene>
<organism evidence="3 4">
    <name type="scientific">Camellia sinensis</name>
    <name type="common">Tea plant</name>
    <name type="synonym">Thea sinensis</name>
    <dbReference type="NCBI Taxonomy" id="4442"/>
    <lineage>
        <taxon>Eukaryota</taxon>
        <taxon>Viridiplantae</taxon>
        <taxon>Streptophyta</taxon>
        <taxon>Embryophyta</taxon>
        <taxon>Tracheophyta</taxon>
        <taxon>Spermatophyta</taxon>
        <taxon>Magnoliopsida</taxon>
        <taxon>eudicotyledons</taxon>
        <taxon>Gunneridae</taxon>
        <taxon>Pentapetalae</taxon>
        <taxon>asterids</taxon>
        <taxon>Ericales</taxon>
        <taxon>Theaceae</taxon>
        <taxon>Camellia</taxon>
    </lineage>
</organism>
<evidence type="ECO:0000313" key="4">
    <source>
        <dbReference type="Proteomes" id="UP000593564"/>
    </source>
</evidence>
<dbReference type="AlphaFoldDB" id="A0A7J7GNR0"/>
<evidence type="ECO:0000256" key="2">
    <source>
        <dbReference type="ARBA" id="ARBA00022821"/>
    </source>
</evidence>
<accession>A0A7J7GNR0</accession>
<dbReference type="InterPro" id="IPR050905">
    <property type="entry name" value="Plant_NBS-LRR"/>
</dbReference>
<dbReference type="PANTHER" id="PTHR33463:SF209">
    <property type="entry name" value="DISEASE RESISTANCE PROTEIN RPS2-LIKE"/>
    <property type="match status" value="1"/>
</dbReference>
<keyword evidence="1" id="KW-0433">Leucine-rich repeat</keyword>
<evidence type="ECO:0000313" key="3">
    <source>
        <dbReference type="EMBL" id="KAF5942320.1"/>
    </source>
</evidence>
<protein>
    <recommendedName>
        <fullName evidence="5">NB-ARC domain-containing protein</fullName>
    </recommendedName>
</protein>
<reference evidence="4" key="1">
    <citation type="journal article" date="2020" name="Nat. Commun.">
        <title>Genome assembly of wild tea tree DASZ reveals pedigree and selection history of tea varieties.</title>
        <authorList>
            <person name="Zhang W."/>
            <person name="Zhang Y."/>
            <person name="Qiu H."/>
            <person name="Guo Y."/>
            <person name="Wan H."/>
            <person name="Zhang X."/>
            <person name="Scossa F."/>
            <person name="Alseekh S."/>
            <person name="Zhang Q."/>
            <person name="Wang P."/>
            <person name="Xu L."/>
            <person name="Schmidt M.H."/>
            <person name="Jia X."/>
            <person name="Li D."/>
            <person name="Zhu A."/>
            <person name="Guo F."/>
            <person name="Chen W."/>
            <person name="Ni D."/>
            <person name="Usadel B."/>
            <person name="Fernie A.R."/>
            <person name="Wen W."/>
        </authorList>
    </citation>
    <scope>NUCLEOTIDE SEQUENCE [LARGE SCALE GENOMIC DNA]</scope>
    <source>
        <strain evidence="4">cv. G240</strain>
    </source>
</reference>
<keyword evidence="4" id="KW-1185">Reference proteome</keyword>